<comment type="subcellular location">
    <subcellularLocation>
        <location evidence="1">Cytoplasm</location>
    </subcellularLocation>
</comment>
<protein>
    <submittedName>
        <fullName evidence="8">Chaperone HSP90</fullName>
    </submittedName>
</protein>
<dbReference type="Pfam" id="PF00183">
    <property type="entry name" value="HSP90"/>
    <property type="match status" value="1"/>
</dbReference>
<feature type="binding site" evidence="7">
    <location>
        <position position="108"/>
    </location>
    <ligand>
        <name>ATP</name>
        <dbReference type="ChEBI" id="CHEBI:30616"/>
    </ligand>
</feature>
<feature type="binding site" evidence="7">
    <location>
        <position position="57"/>
    </location>
    <ligand>
        <name>ATP</name>
        <dbReference type="ChEBI" id="CHEBI:30616"/>
    </ligand>
</feature>
<evidence type="ECO:0000313" key="9">
    <source>
        <dbReference type="EMBL" id="CAD8455663.1"/>
    </source>
</evidence>
<evidence type="ECO:0000256" key="7">
    <source>
        <dbReference type="PIRSR" id="PIRSR002583-1"/>
    </source>
</evidence>
<feature type="binding site" evidence="7">
    <location>
        <begin position="143"/>
        <end position="148"/>
    </location>
    <ligand>
        <name>ATP</name>
        <dbReference type="ChEBI" id="CHEBI:30616"/>
    </ligand>
</feature>
<dbReference type="GO" id="GO:0005737">
    <property type="term" value="C:cytoplasm"/>
    <property type="evidence" value="ECO:0007669"/>
    <property type="project" value="UniProtKB-SubCell"/>
</dbReference>
<dbReference type="EMBL" id="HBEM01021374">
    <property type="protein sequence ID" value="CAD8455663.1"/>
    <property type="molecule type" value="Transcribed_RNA"/>
</dbReference>
<dbReference type="Gene3D" id="3.30.230.80">
    <property type="match status" value="1"/>
</dbReference>
<dbReference type="Gene3D" id="3.30.565.10">
    <property type="entry name" value="Histidine kinase-like ATPase, C-terminal domain"/>
    <property type="match status" value="1"/>
</dbReference>
<dbReference type="GO" id="GO:0140662">
    <property type="term" value="F:ATP-dependent protein folding chaperone"/>
    <property type="evidence" value="ECO:0007669"/>
    <property type="project" value="InterPro"/>
</dbReference>
<dbReference type="GO" id="GO:0016887">
    <property type="term" value="F:ATP hydrolysis activity"/>
    <property type="evidence" value="ECO:0007669"/>
    <property type="project" value="InterPro"/>
</dbReference>
<dbReference type="PANTHER" id="PTHR11528">
    <property type="entry name" value="HEAT SHOCK PROTEIN 90 FAMILY MEMBER"/>
    <property type="match status" value="1"/>
</dbReference>
<feature type="binding site" evidence="7">
    <location>
        <begin position="123"/>
        <end position="124"/>
    </location>
    <ligand>
        <name>ATP</name>
        <dbReference type="ChEBI" id="CHEBI:30616"/>
    </ligand>
</feature>
<feature type="binding site" evidence="7">
    <location>
        <position position="195"/>
    </location>
    <ligand>
        <name>ATP</name>
        <dbReference type="ChEBI" id="CHEBI:30616"/>
    </ligand>
</feature>
<keyword evidence="5 7" id="KW-0067">ATP-binding</keyword>
<dbReference type="FunFam" id="3.30.230.80:FF:000001">
    <property type="entry name" value="Heat shock protein 90 alpha"/>
    <property type="match status" value="1"/>
</dbReference>
<evidence type="ECO:0000256" key="4">
    <source>
        <dbReference type="ARBA" id="ARBA00022741"/>
    </source>
</evidence>
<reference evidence="9" key="2">
    <citation type="submission" date="2021-01" db="EMBL/GenBank/DDBJ databases">
        <authorList>
            <person name="Corre E."/>
            <person name="Pelletier E."/>
            <person name="Niang G."/>
            <person name="Scheremetjew M."/>
            <person name="Finn R."/>
            <person name="Kale V."/>
            <person name="Holt S."/>
            <person name="Cochrane G."/>
            <person name="Meng A."/>
            <person name="Brown T."/>
            <person name="Cohen L."/>
        </authorList>
    </citation>
    <scope>NUCLEOTIDE SEQUENCE</scope>
    <source>
        <strain evidence="9">CCMP2058</strain>
    </source>
</reference>
<dbReference type="AlphaFoldDB" id="A0A0H5BIV1"/>
<evidence type="ECO:0000256" key="1">
    <source>
        <dbReference type="ARBA" id="ARBA00004496"/>
    </source>
</evidence>
<feature type="binding site" evidence="7">
    <location>
        <position position="103"/>
    </location>
    <ligand>
        <name>ATP</name>
        <dbReference type="ChEBI" id="CHEBI:30616"/>
    </ligand>
</feature>
<dbReference type="Gene3D" id="3.40.50.11260">
    <property type="match status" value="1"/>
</dbReference>
<name>A0A0H5BIV1_9EUKA</name>
<dbReference type="EMBL" id="AB996604">
    <property type="protein sequence ID" value="BAS02008.1"/>
    <property type="molecule type" value="Genomic_DNA"/>
</dbReference>
<evidence type="ECO:0000256" key="6">
    <source>
        <dbReference type="ARBA" id="ARBA00023186"/>
    </source>
</evidence>
<dbReference type="HAMAP" id="MF_00505">
    <property type="entry name" value="HSP90"/>
    <property type="match status" value="1"/>
</dbReference>
<feature type="binding site" evidence="7">
    <location>
        <position position="61"/>
    </location>
    <ligand>
        <name>ATP</name>
        <dbReference type="ChEBI" id="CHEBI:30616"/>
    </ligand>
</feature>
<sequence>MQHNNQEMIGSETNQVSEKMKNENEDDQIYFFQTEVNQLLSLIVNTFYKKKEIFLRELISNSSDALDKVRYQSIADPSILESEPDLFIQVIPCKANNTLTISDSGIGMTKLDLINNIGTIARSGTKRFVEALKQGTDLSLIGQFGVGFYASYLVSRKVLIYTKHNSDDYYLWESLAGGSFRIKRIPPINNFGRGTRVVLFLKDDQLEFLEERRLKEIIKKHSEFISYPIALEVEKTIEKDVVEDQNNDSKSEPKRIKEIKKELQVLNKQKPIWMKRIQDICEEEYSAFYKSITNDWEDPLAKKHFSVEGQVDFKAILFVPRRAPFDLFDSRKKMNNIKLYVRRVFIMDNCQDLIPEYLNFIKGIVDSEDLPLNISREALQQNRILKVIKKNLVKKSIEMFFEISLEKDDYSKFYESFSKNIKLGVHEDSQNRSKFAELLRFRSSKFNDETVSFKDYISRCKQNQKNIYYIIGENLAVIKKSPFIETLLSKGIEILYMIDPMDEYCMQQLKEFEGYKLICVTKEGLVIDDLEGEDQRRHDELVASYSLLCEVMKEIIGDQVEKVVVSDRIQKSPGCLVTGQYGWTANMERIMKAQALRDSSLSSYMGSKKTFEINPHNKIIQELKRRVDLDRTDKMIRDLAYLLFDVTLIVSGFSIENPSSFSERVSRILELGLNINEDEVEELELIDEGCMNEDVNEESEEGMKNVD</sequence>
<dbReference type="NCBIfam" id="NF003555">
    <property type="entry name" value="PRK05218.1"/>
    <property type="match status" value="1"/>
</dbReference>
<comment type="similarity">
    <text evidence="2">Belongs to the heat shock protein 90 family.</text>
</comment>
<dbReference type="FunFam" id="3.30.565.10:FF:000005">
    <property type="entry name" value="Heat shock protein 90"/>
    <property type="match status" value="1"/>
</dbReference>
<dbReference type="EMBL" id="HBEM01021375">
    <property type="protein sequence ID" value="CAD8455664.1"/>
    <property type="molecule type" value="Transcribed_RNA"/>
</dbReference>
<gene>
    <name evidence="8" type="primary">hsp90</name>
    <name evidence="9" type="ORF">LAMO00422_LOCUS14608</name>
    <name evidence="10" type="ORF">LAMO00422_LOCUS14609</name>
</gene>
<dbReference type="FunFam" id="3.40.50.11260:FF:000001">
    <property type="entry name" value="Heat shock protein 90 alpha"/>
    <property type="match status" value="1"/>
</dbReference>
<dbReference type="SUPFAM" id="SSF110942">
    <property type="entry name" value="HSP90 C-terminal domain"/>
    <property type="match status" value="1"/>
</dbReference>
<dbReference type="SUPFAM" id="SSF55874">
    <property type="entry name" value="ATPase domain of HSP90 chaperone/DNA topoisomerase II/histidine kinase"/>
    <property type="match status" value="1"/>
</dbReference>
<accession>A0A0H5BIV1</accession>
<keyword evidence="8" id="KW-0542">Nucleomorph</keyword>
<feature type="binding site" evidence="7">
    <location>
        <position position="376"/>
    </location>
    <ligand>
        <name>ATP</name>
        <dbReference type="ChEBI" id="CHEBI:30616"/>
    </ligand>
</feature>
<proteinExistence type="inferred from homology"/>
<dbReference type="InterPro" id="IPR037196">
    <property type="entry name" value="HSP90_C"/>
</dbReference>
<dbReference type="InterPro" id="IPR020575">
    <property type="entry name" value="Hsp90_N"/>
</dbReference>
<evidence type="ECO:0000256" key="3">
    <source>
        <dbReference type="ARBA" id="ARBA00022490"/>
    </source>
</evidence>
<keyword evidence="3" id="KW-0963">Cytoplasm</keyword>
<keyword evidence="4 7" id="KW-0547">Nucleotide-binding</keyword>
<dbReference type="Pfam" id="PF13589">
    <property type="entry name" value="HATPase_c_3"/>
    <property type="match status" value="1"/>
</dbReference>
<reference evidence="8" key="1">
    <citation type="journal article" date="2015" name="Genome Biol. Evol.">
        <title>Nucleomorph Genome Sequences of Two Chlorarachniophytes, Amorphochlora amoebiformis and Lotharella vacuolata.</title>
        <authorList>
            <person name="Suzuki S."/>
            <person name="Shirato S."/>
            <person name="Hirakawa Y."/>
            <person name="Ishida K."/>
        </authorList>
    </citation>
    <scope>NUCLEOTIDE SEQUENCE</scope>
    <source>
        <strain evidence="8">CCMP2058</strain>
    </source>
</reference>
<dbReference type="FunFam" id="1.20.120.790:FF:000001">
    <property type="entry name" value="Heat shock protein 90 alpha"/>
    <property type="match status" value="1"/>
</dbReference>
<dbReference type="PIRSF" id="PIRSF002583">
    <property type="entry name" value="Hsp90"/>
    <property type="match status" value="1"/>
</dbReference>
<keyword evidence="6" id="KW-0143">Chaperone</keyword>
<dbReference type="PRINTS" id="PR00775">
    <property type="entry name" value="HEATSHOCK90"/>
</dbReference>
<organism evidence="8">
    <name type="scientific">Amorphochlora amoebiformis</name>
    <dbReference type="NCBI Taxonomy" id="1561963"/>
    <lineage>
        <taxon>Eukaryota</taxon>
        <taxon>Sar</taxon>
        <taxon>Rhizaria</taxon>
        <taxon>Cercozoa</taxon>
        <taxon>Chlorarachniophyceae</taxon>
        <taxon>Amorphochlora</taxon>
    </lineage>
</organism>
<dbReference type="InterPro" id="IPR001404">
    <property type="entry name" value="Hsp90_fam"/>
</dbReference>
<feature type="binding site" evidence="7">
    <location>
        <position position="116"/>
    </location>
    <ligand>
        <name>ATP</name>
        <dbReference type="ChEBI" id="CHEBI:30616"/>
    </ligand>
</feature>
<evidence type="ECO:0000313" key="8">
    <source>
        <dbReference type="EMBL" id="BAS02008.1"/>
    </source>
</evidence>
<dbReference type="CDD" id="cd16927">
    <property type="entry name" value="HATPase_Hsp90-like"/>
    <property type="match status" value="1"/>
</dbReference>
<dbReference type="Gene3D" id="1.20.120.790">
    <property type="entry name" value="Heat shock protein 90, C-terminal domain"/>
    <property type="match status" value="1"/>
</dbReference>
<evidence type="ECO:0000256" key="5">
    <source>
        <dbReference type="ARBA" id="ARBA00022840"/>
    </source>
</evidence>
<dbReference type="GO" id="GO:0005524">
    <property type="term" value="F:ATP binding"/>
    <property type="evidence" value="ECO:0007669"/>
    <property type="project" value="UniProtKB-KW"/>
</dbReference>
<dbReference type="GO" id="GO:0051082">
    <property type="term" value="F:unfolded protein binding"/>
    <property type="evidence" value="ECO:0007669"/>
    <property type="project" value="InterPro"/>
</dbReference>
<evidence type="ECO:0000256" key="2">
    <source>
        <dbReference type="ARBA" id="ARBA00008239"/>
    </source>
</evidence>
<evidence type="ECO:0000313" key="10">
    <source>
        <dbReference type="EMBL" id="CAD8455664.1"/>
    </source>
</evidence>
<dbReference type="SUPFAM" id="SSF54211">
    <property type="entry name" value="Ribosomal protein S5 domain 2-like"/>
    <property type="match status" value="1"/>
</dbReference>
<dbReference type="InterPro" id="IPR020568">
    <property type="entry name" value="Ribosomal_Su5_D2-typ_SF"/>
</dbReference>
<geneLocation type="nucleomorph" evidence="8"/>
<dbReference type="InterPro" id="IPR036890">
    <property type="entry name" value="HATPase_C_sf"/>
</dbReference>